<dbReference type="EMBL" id="JBEPLT010000001">
    <property type="protein sequence ID" value="MET3559428.1"/>
    <property type="molecule type" value="Genomic_DNA"/>
</dbReference>
<evidence type="ECO:0000259" key="1">
    <source>
        <dbReference type="Pfam" id="PF06568"/>
    </source>
</evidence>
<accession>A0ABV2FLN8</accession>
<sequence>MNILCFYSNWRHYRRTVKALSCLSANELNDLGICRGDIELIARHCSRKS</sequence>
<organism evidence="2 3">
    <name type="scientific">Bartonella japonica</name>
    <dbReference type="NCBI Taxonomy" id="357761"/>
    <lineage>
        <taxon>Bacteria</taxon>
        <taxon>Pseudomonadati</taxon>
        <taxon>Pseudomonadota</taxon>
        <taxon>Alphaproteobacteria</taxon>
        <taxon>Hyphomicrobiales</taxon>
        <taxon>Bartonellaceae</taxon>
        <taxon>Bartonella</taxon>
    </lineage>
</organism>
<protein>
    <submittedName>
        <fullName evidence="2">Uncharacterized protein YjiS (DUF1127 family)</fullName>
    </submittedName>
</protein>
<dbReference type="InterPro" id="IPR009506">
    <property type="entry name" value="YjiS-like"/>
</dbReference>
<proteinExistence type="predicted"/>
<evidence type="ECO:0000313" key="3">
    <source>
        <dbReference type="Proteomes" id="UP001549112"/>
    </source>
</evidence>
<comment type="caution">
    <text evidence="2">The sequence shown here is derived from an EMBL/GenBank/DDBJ whole genome shotgun (WGS) entry which is preliminary data.</text>
</comment>
<feature type="domain" description="YjiS-like" evidence="1">
    <location>
        <begin position="8"/>
        <end position="39"/>
    </location>
</feature>
<reference evidence="2 3" key="1">
    <citation type="submission" date="2024-06" db="EMBL/GenBank/DDBJ databases">
        <title>Genomic Encyclopedia of Type Strains, Phase IV (KMG-IV): sequencing the most valuable type-strain genomes for metagenomic binning, comparative biology and taxonomic classification.</title>
        <authorList>
            <person name="Goeker M."/>
        </authorList>
    </citation>
    <scope>NUCLEOTIDE SEQUENCE [LARGE SCALE GENOMIC DNA]</scope>
    <source>
        <strain evidence="2 3">DSM 23650</strain>
    </source>
</reference>
<dbReference type="Pfam" id="PF06568">
    <property type="entry name" value="YjiS-like"/>
    <property type="match status" value="1"/>
</dbReference>
<keyword evidence="3" id="KW-1185">Reference proteome</keyword>
<name>A0ABV2FLN8_9HYPH</name>
<gene>
    <name evidence="2" type="ORF">ABID39_000098</name>
</gene>
<dbReference type="Proteomes" id="UP001549112">
    <property type="component" value="Unassembled WGS sequence"/>
</dbReference>
<evidence type="ECO:0000313" key="2">
    <source>
        <dbReference type="EMBL" id="MET3559428.1"/>
    </source>
</evidence>
<dbReference type="RefSeq" id="WP_354184953.1">
    <property type="nucleotide sequence ID" value="NZ_JBEPLT010000001.1"/>
</dbReference>